<dbReference type="SUPFAM" id="SSF64182">
    <property type="entry name" value="DHH phosphoesterases"/>
    <property type="match status" value="1"/>
</dbReference>
<dbReference type="GO" id="GO:0005737">
    <property type="term" value="C:cytoplasm"/>
    <property type="evidence" value="ECO:0007669"/>
    <property type="project" value="InterPro"/>
</dbReference>
<organism evidence="6 7">
    <name type="scientific">Piloderma croceum (strain F 1598)</name>
    <dbReference type="NCBI Taxonomy" id="765440"/>
    <lineage>
        <taxon>Eukaryota</taxon>
        <taxon>Fungi</taxon>
        <taxon>Dikarya</taxon>
        <taxon>Basidiomycota</taxon>
        <taxon>Agaricomycotina</taxon>
        <taxon>Agaricomycetes</taxon>
        <taxon>Agaricomycetidae</taxon>
        <taxon>Atheliales</taxon>
        <taxon>Atheliaceae</taxon>
        <taxon>Piloderma</taxon>
    </lineage>
</organism>
<dbReference type="AlphaFoldDB" id="A0A0C3CRB4"/>
<name>A0A0C3CRB4_PILCF</name>
<evidence type="ECO:0000256" key="3">
    <source>
        <dbReference type="ARBA" id="ARBA00022801"/>
    </source>
</evidence>
<dbReference type="Pfam" id="PF02833">
    <property type="entry name" value="DHHA2"/>
    <property type="match status" value="1"/>
</dbReference>
<evidence type="ECO:0000313" key="7">
    <source>
        <dbReference type="Proteomes" id="UP000054166"/>
    </source>
</evidence>
<dbReference type="Proteomes" id="UP000054166">
    <property type="component" value="Unassembled WGS sequence"/>
</dbReference>
<evidence type="ECO:0000313" key="6">
    <source>
        <dbReference type="EMBL" id="KIM92192.1"/>
    </source>
</evidence>
<dbReference type="STRING" id="765440.A0A0C3CRB4"/>
<evidence type="ECO:0000256" key="1">
    <source>
        <dbReference type="ARBA" id="ARBA00001936"/>
    </source>
</evidence>
<keyword evidence="2" id="KW-0479">Metal-binding</keyword>
<dbReference type="InParanoid" id="A0A0C3CRB4"/>
<dbReference type="InterPro" id="IPR001667">
    <property type="entry name" value="DDH_dom"/>
</dbReference>
<accession>A0A0C3CRB4</accession>
<evidence type="ECO:0000256" key="2">
    <source>
        <dbReference type="ARBA" id="ARBA00022723"/>
    </source>
</evidence>
<dbReference type="GO" id="GO:0004309">
    <property type="term" value="F:exopolyphosphatase activity"/>
    <property type="evidence" value="ECO:0007669"/>
    <property type="project" value="TreeGrafter"/>
</dbReference>
<dbReference type="InterPro" id="IPR038222">
    <property type="entry name" value="DHHA2_dom_sf"/>
</dbReference>
<comment type="cofactor">
    <cofactor evidence="1">
        <name>Mn(2+)</name>
        <dbReference type="ChEBI" id="CHEBI:29035"/>
    </cofactor>
</comment>
<evidence type="ECO:0000259" key="5">
    <source>
        <dbReference type="SMART" id="SM01131"/>
    </source>
</evidence>
<dbReference type="Gene3D" id="3.90.1640.10">
    <property type="entry name" value="inorganic pyrophosphatase (n-terminal core)"/>
    <property type="match status" value="1"/>
</dbReference>
<proteinExistence type="predicted"/>
<dbReference type="Gene3D" id="3.10.310.20">
    <property type="entry name" value="DHHA2 domain"/>
    <property type="match status" value="1"/>
</dbReference>
<dbReference type="HOGENOM" id="CLU_019358_1_1_1"/>
<dbReference type="PANTHER" id="PTHR12112">
    <property type="entry name" value="BNIP - RELATED"/>
    <property type="match status" value="1"/>
</dbReference>
<reference evidence="6 7" key="1">
    <citation type="submission" date="2014-04" db="EMBL/GenBank/DDBJ databases">
        <authorList>
            <consortium name="DOE Joint Genome Institute"/>
            <person name="Kuo A."/>
            <person name="Tarkka M."/>
            <person name="Buscot F."/>
            <person name="Kohler A."/>
            <person name="Nagy L.G."/>
            <person name="Floudas D."/>
            <person name="Copeland A."/>
            <person name="Barry K.W."/>
            <person name="Cichocki N."/>
            <person name="Veneault-Fourrey C."/>
            <person name="LaButti K."/>
            <person name="Lindquist E.A."/>
            <person name="Lipzen A."/>
            <person name="Lundell T."/>
            <person name="Morin E."/>
            <person name="Murat C."/>
            <person name="Sun H."/>
            <person name="Tunlid A."/>
            <person name="Henrissat B."/>
            <person name="Grigoriev I.V."/>
            <person name="Hibbett D.S."/>
            <person name="Martin F."/>
            <person name="Nordberg H.P."/>
            <person name="Cantor M.N."/>
            <person name="Hua S.X."/>
        </authorList>
    </citation>
    <scope>NUCLEOTIDE SEQUENCE [LARGE SCALE GENOMIC DNA]</scope>
    <source>
        <strain evidence="6 7">F 1598</strain>
    </source>
</reference>
<reference evidence="7" key="2">
    <citation type="submission" date="2015-01" db="EMBL/GenBank/DDBJ databases">
        <title>Evolutionary Origins and Diversification of the Mycorrhizal Mutualists.</title>
        <authorList>
            <consortium name="DOE Joint Genome Institute"/>
            <consortium name="Mycorrhizal Genomics Consortium"/>
            <person name="Kohler A."/>
            <person name="Kuo A."/>
            <person name="Nagy L.G."/>
            <person name="Floudas D."/>
            <person name="Copeland A."/>
            <person name="Barry K.W."/>
            <person name="Cichocki N."/>
            <person name="Veneault-Fourrey C."/>
            <person name="LaButti K."/>
            <person name="Lindquist E.A."/>
            <person name="Lipzen A."/>
            <person name="Lundell T."/>
            <person name="Morin E."/>
            <person name="Murat C."/>
            <person name="Riley R."/>
            <person name="Ohm R."/>
            <person name="Sun H."/>
            <person name="Tunlid A."/>
            <person name="Henrissat B."/>
            <person name="Grigoriev I.V."/>
            <person name="Hibbett D.S."/>
            <person name="Martin F."/>
        </authorList>
    </citation>
    <scope>NUCLEOTIDE SEQUENCE [LARGE SCALE GENOMIC DNA]</scope>
    <source>
        <strain evidence="7">F 1598</strain>
    </source>
</reference>
<dbReference type="SMART" id="SM01131">
    <property type="entry name" value="DHHA2"/>
    <property type="match status" value="1"/>
</dbReference>
<keyword evidence="4" id="KW-0464">Manganese</keyword>
<protein>
    <recommendedName>
        <fullName evidence="5">DHHA2 domain-containing protein</fullName>
    </recommendedName>
</protein>
<dbReference type="InterPro" id="IPR004097">
    <property type="entry name" value="DHHA2"/>
</dbReference>
<dbReference type="GO" id="GO:0046872">
    <property type="term" value="F:metal ion binding"/>
    <property type="evidence" value="ECO:0007669"/>
    <property type="project" value="UniProtKB-KW"/>
</dbReference>
<dbReference type="PANTHER" id="PTHR12112:SF39">
    <property type="entry name" value="EG:152A3.5 PROTEIN (FBGN0003116_PN PROTEIN)"/>
    <property type="match status" value="1"/>
</dbReference>
<dbReference type="InterPro" id="IPR038763">
    <property type="entry name" value="DHH_sf"/>
</dbReference>
<feature type="domain" description="DHHA2" evidence="5">
    <location>
        <begin position="247"/>
        <end position="443"/>
    </location>
</feature>
<dbReference type="OrthoDB" id="374045at2759"/>
<dbReference type="EMBL" id="KN832970">
    <property type="protein sequence ID" value="KIM92192.1"/>
    <property type="molecule type" value="Genomic_DNA"/>
</dbReference>
<dbReference type="Pfam" id="PF01368">
    <property type="entry name" value="DHH"/>
    <property type="match status" value="1"/>
</dbReference>
<dbReference type="FunCoup" id="A0A0C3CRB4">
    <property type="interactions" value="234"/>
</dbReference>
<keyword evidence="3" id="KW-0378">Hydrolase</keyword>
<sequence>MTSSTLSQFLSSSKDRYLIDLRHGKGRKWTVVMGNEAGDLDSVASAIAYAWIQSETKQIPTVPLVQTKRADLALRPENIYAFSLAELQQGTPELVCIDDMSWTGVFPSNTFALVDHNRLLPQYEADNPEAQVVAVVDHHEDEGFYTTSAKPRIVAPAGSCASHVAGLSPPRIPAELATLLLSAILIDTQGLKAGGKALQVDREAAAFLLTKTSLSSSLSSTELSRPSPESATLADNSADVEFIQNRTKELLKRKFDVSYFTTRDLLRRDYKQYHLNLPWVNSNTTINAGLSTVPVDLKLWIPRDPKGFWSATKQWMDERQLYVLGILTSFRHKNSETGVQGKHKRQMLWVVREGAEIYKASESTEDGSSVSTGEPSKVDVDQLASKLWNGLENSEVLQLKKCDFKKFGTREKDAGTSMKVRIYKQGNTDATRKATAPVMRNILEEQADSEGEMER</sequence>
<keyword evidence="7" id="KW-1185">Reference proteome</keyword>
<gene>
    <name evidence="6" type="ORF">PILCRDRAFT_83454</name>
</gene>
<evidence type="ECO:0000256" key="4">
    <source>
        <dbReference type="ARBA" id="ARBA00023211"/>
    </source>
</evidence>